<proteinExistence type="predicted"/>
<keyword evidence="3" id="KW-1185">Reference proteome</keyword>
<accession>A0A482V7F1</accession>
<name>A0A482V7F1_ASBVE</name>
<evidence type="ECO:0000313" key="2">
    <source>
        <dbReference type="EMBL" id="RZB39118.1"/>
    </source>
</evidence>
<protein>
    <submittedName>
        <fullName evidence="2">Uncharacterized protein</fullName>
    </submittedName>
</protein>
<dbReference type="Proteomes" id="UP000292052">
    <property type="component" value="Unassembled WGS sequence"/>
</dbReference>
<comment type="caution">
    <text evidence="2">The sequence shown here is derived from an EMBL/GenBank/DDBJ whole genome shotgun (WGS) entry which is preliminary data.</text>
</comment>
<dbReference type="EMBL" id="QDEB01131042">
    <property type="protein sequence ID" value="RZB39118.1"/>
    <property type="molecule type" value="Genomic_DNA"/>
</dbReference>
<feature type="compositionally biased region" description="Polar residues" evidence="1">
    <location>
        <begin position="38"/>
        <end position="66"/>
    </location>
</feature>
<evidence type="ECO:0000256" key="1">
    <source>
        <dbReference type="SAM" id="MobiDB-lite"/>
    </source>
</evidence>
<feature type="region of interest" description="Disordered" evidence="1">
    <location>
        <begin position="23"/>
        <end position="73"/>
    </location>
</feature>
<dbReference type="OrthoDB" id="10042846at2759"/>
<organism evidence="2 3">
    <name type="scientific">Asbolus verrucosus</name>
    <name type="common">Desert ironclad beetle</name>
    <dbReference type="NCBI Taxonomy" id="1661398"/>
    <lineage>
        <taxon>Eukaryota</taxon>
        <taxon>Metazoa</taxon>
        <taxon>Ecdysozoa</taxon>
        <taxon>Arthropoda</taxon>
        <taxon>Hexapoda</taxon>
        <taxon>Insecta</taxon>
        <taxon>Pterygota</taxon>
        <taxon>Neoptera</taxon>
        <taxon>Endopterygota</taxon>
        <taxon>Coleoptera</taxon>
        <taxon>Polyphaga</taxon>
        <taxon>Cucujiformia</taxon>
        <taxon>Tenebrionidae</taxon>
        <taxon>Pimeliinae</taxon>
        <taxon>Asbolus</taxon>
    </lineage>
</organism>
<evidence type="ECO:0000313" key="3">
    <source>
        <dbReference type="Proteomes" id="UP000292052"/>
    </source>
</evidence>
<sequence length="73" mass="8292">MRTRYVPKLAMANNNEFFRKDFSANGRRSSLPPLVTSGYDSDNPNQNPENGPTTTWNQSGYESSSSYKDDRPK</sequence>
<dbReference type="AlphaFoldDB" id="A0A482V7F1"/>
<reference evidence="2 3" key="1">
    <citation type="submission" date="2017-03" db="EMBL/GenBank/DDBJ databases">
        <title>Genome of the blue death feigning beetle - Asbolus verrucosus.</title>
        <authorList>
            <person name="Rider S.D."/>
        </authorList>
    </citation>
    <scope>NUCLEOTIDE SEQUENCE [LARGE SCALE GENOMIC DNA]</scope>
    <source>
        <strain evidence="2">Butters</strain>
        <tissue evidence="2">Head and leg muscle</tissue>
    </source>
</reference>
<gene>
    <name evidence="2" type="ORF">BDFB_008268</name>
</gene>